<comment type="caution">
    <text evidence="2">The sequence shown here is derived from an EMBL/GenBank/DDBJ whole genome shotgun (WGS) entry which is preliminary data.</text>
</comment>
<dbReference type="SMART" id="SM00052">
    <property type="entry name" value="EAL"/>
    <property type="match status" value="1"/>
</dbReference>
<dbReference type="InterPro" id="IPR050706">
    <property type="entry name" value="Cyclic-di-GMP_PDE-like"/>
</dbReference>
<dbReference type="InterPro" id="IPR001633">
    <property type="entry name" value="EAL_dom"/>
</dbReference>
<evidence type="ECO:0000259" key="1">
    <source>
        <dbReference type="PROSITE" id="PS50883"/>
    </source>
</evidence>
<organism evidence="2 3">
    <name type="scientific">Inquilinus limosus</name>
    <dbReference type="NCBI Taxonomy" id="171674"/>
    <lineage>
        <taxon>Bacteria</taxon>
        <taxon>Pseudomonadati</taxon>
        <taxon>Pseudomonadota</taxon>
        <taxon>Alphaproteobacteria</taxon>
        <taxon>Rhodospirillales</taxon>
        <taxon>Rhodospirillaceae</taxon>
        <taxon>Inquilinus</taxon>
    </lineage>
</organism>
<dbReference type="InterPro" id="IPR035919">
    <property type="entry name" value="EAL_sf"/>
</dbReference>
<feature type="domain" description="EAL" evidence="1">
    <location>
        <begin position="10"/>
        <end position="262"/>
    </location>
</feature>
<accession>A0A211ZTI8</accession>
<proteinExistence type="predicted"/>
<dbReference type="PROSITE" id="PS50883">
    <property type="entry name" value="EAL"/>
    <property type="match status" value="1"/>
</dbReference>
<dbReference type="AlphaFoldDB" id="A0A211ZTI8"/>
<dbReference type="CDD" id="cd01948">
    <property type="entry name" value="EAL"/>
    <property type="match status" value="1"/>
</dbReference>
<protein>
    <recommendedName>
        <fullName evidence="1">EAL domain-containing protein</fullName>
    </recommendedName>
</protein>
<keyword evidence="3" id="KW-1185">Reference proteome</keyword>
<dbReference type="EMBL" id="NHON01000004">
    <property type="protein sequence ID" value="OWJ68539.1"/>
    <property type="molecule type" value="Genomic_DNA"/>
</dbReference>
<dbReference type="SUPFAM" id="SSF141868">
    <property type="entry name" value="EAL domain-like"/>
    <property type="match status" value="1"/>
</dbReference>
<reference evidence="3" key="1">
    <citation type="submission" date="2017-05" db="EMBL/GenBank/DDBJ databases">
        <authorList>
            <person name="Macchi M."/>
            <person name="Festa S."/>
            <person name="Coppotelli B.M."/>
            <person name="Morelli I.S."/>
        </authorList>
    </citation>
    <scope>NUCLEOTIDE SEQUENCE [LARGE SCALE GENOMIC DNA]</scope>
    <source>
        <strain evidence="3">I</strain>
    </source>
</reference>
<gene>
    <name evidence="2" type="ORF">BWR60_03780</name>
</gene>
<evidence type="ECO:0000313" key="3">
    <source>
        <dbReference type="Proteomes" id="UP000196655"/>
    </source>
</evidence>
<dbReference type="Proteomes" id="UP000196655">
    <property type="component" value="Unassembled WGS sequence"/>
</dbReference>
<dbReference type="OrthoDB" id="7251575at2"/>
<dbReference type="GO" id="GO:0071111">
    <property type="term" value="F:cyclic-guanylate-specific phosphodiesterase activity"/>
    <property type="evidence" value="ECO:0007669"/>
    <property type="project" value="InterPro"/>
</dbReference>
<evidence type="ECO:0000313" key="2">
    <source>
        <dbReference type="EMBL" id="OWJ68539.1"/>
    </source>
</evidence>
<dbReference type="Pfam" id="PF00563">
    <property type="entry name" value="EAL"/>
    <property type="match status" value="1"/>
</dbReference>
<dbReference type="Gene3D" id="3.20.20.450">
    <property type="entry name" value="EAL domain"/>
    <property type="match status" value="1"/>
</dbReference>
<dbReference type="PANTHER" id="PTHR33121">
    <property type="entry name" value="CYCLIC DI-GMP PHOSPHODIESTERASE PDEF"/>
    <property type="match status" value="1"/>
</dbReference>
<name>A0A211ZTI8_9PROT</name>
<dbReference type="PANTHER" id="PTHR33121:SF79">
    <property type="entry name" value="CYCLIC DI-GMP PHOSPHODIESTERASE PDED-RELATED"/>
    <property type="match status" value="1"/>
</dbReference>
<sequence>MIIRFRRGWRQGLPGKLDLLAARRDGQFSLAFQPIVEALNGNLCAFEALMRWHHPIRGLISPSIFIPVAESSGLIALLGEWALRNACQQAISWPWAARVSVNISAAHVRSPAFASNVLAALSTSGLAPTCLELEITESVRLDASDEIVGVLNELRSFGIRVVLDDFGAGWSSLDMLRRFRFDGLKIDRCLVSDLPTNPRAVAIIRAIIRLASELDICVTAEGVEDVTQLQILRDLGCERLQGFLVGKPEPRAVVPSRHLWLIPA</sequence>